<dbReference type="GO" id="GO:0005737">
    <property type="term" value="C:cytoplasm"/>
    <property type="evidence" value="ECO:0007669"/>
    <property type="project" value="TreeGrafter"/>
</dbReference>
<accession>A0A8S1SY99</accession>
<dbReference type="GO" id="GO:0044773">
    <property type="term" value="P:mitotic DNA damage checkpoint signaling"/>
    <property type="evidence" value="ECO:0007669"/>
    <property type="project" value="TreeGrafter"/>
</dbReference>
<reference evidence="2" key="1">
    <citation type="submission" date="2021-01" db="EMBL/GenBank/DDBJ databases">
        <authorList>
            <consortium name="Genoscope - CEA"/>
            <person name="William W."/>
        </authorList>
    </citation>
    <scope>NUCLEOTIDE SEQUENCE</scope>
</reference>
<comment type="caution">
    <text evidence="2">The sequence shown here is derived from an EMBL/GenBank/DDBJ whole genome shotgun (WGS) entry which is preliminary data.</text>
</comment>
<dbReference type="Pfam" id="PF00069">
    <property type="entry name" value="Pkinase"/>
    <property type="match status" value="1"/>
</dbReference>
<dbReference type="PROSITE" id="PS50011">
    <property type="entry name" value="PROTEIN_KINASE_DOM"/>
    <property type="match status" value="1"/>
</dbReference>
<dbReference type="OrthoDB" id="4062651at2759"/>
<dbReference type="InterPro" id="IPR008271">
    <property type="entry name" value="Ser/Thr_kinase_AS"/>
</dbReference>
<gene>
    <name evidence="2" type="ORF">POCTA_138.1.T0160041</name>
</gene>
<evidence type="ECO:0000259" key="1">
    <source>
        <dbReference type="PROSITE" id="PS50011"/>
    </source>
</evidence>
<dbReference type="PANTHER" id="PTHR44167:SF18">
    <property type="entry name" value="PROTEIN KINASE DOMAIN-CONTAINING PROTEIN"/>
    <property type="match status" value="1"/>
</dbReference>
<organism evidence="2 3">
    <name type="scientific">Paramecium octaurelia</name>
    <dbReference type="NCBI Taxonomy" id="43137"/>
    <lineage>
        <taxon>Eukaryota</taxon>
        <taxon>Sar</taxon>
        <taxon>Alveolata</taxon>
        <taxon>Ciliophora</taxon>
        <taxon>Intramacronucleata</taxon>
        <taxon>Oligohymenophorea</taxon>
        <taxon>Peniculida</taxon>
        <taxon>Parameciidae</taxon>
        <taxon>Paramecium</taxon>
    </lineage>
</organism>
<name>A0A8S1SY99_PAROT</name>
<dbReference type="OMA" id="QKIHAFG"/>
<dbReference type="EMBL" id="CAJJDP010000016">
    <property type="protein sequence ID" value="CAD8144227.1"/>
    <property type="molecule type" value="Genomic_DNA"/>
</dbReference>
<proteinExistence type="predicted"/>
<dbReference type="PROSITE" id="PS00108">
    <property type="entry name" value="PROTEIN_KINASE_ST"/>
    <property type="match status" value="1"/>
</dbReference>
<keyword evidence="3" id="KW-1185">Reference proteome</keyword>
<dbReference type="PANTHER" id="PTHR44167">
    <property type="entry name" value="OVARIAN-SPECIFIC SERINE/THREONINE-PROTEIN KINASE LOK-RELATED"/>
    <property type="match status" value="1"/>
</dbReference>
<sequence length="408" mass="48096">MLLPVIYQFTCERIHYFMNSYYTVNILSDQIRINKFKSQSSKYVCQLNFENKVYWYTEQQKIHAFGIVVKKKVKFFKANHKDLEEMRRLIACKVLFDGIVSIYKCNRQIGEGADSKVFKVEDTIQKSFWALKCLERKDDFQQEIRMHQNLEHNHIIQFKEYFQGEQYYYIIMELMGGQTLSKLLERNLITTHQQCRTIIQALLLALVYLKNEGIIHRDIKPANIMFAQSGKLDSLKLVDFNFAMKQYDANVQPILYGMYTAPEALQDIPIYSDKMDVYSCGAILYKLYSGDDIHPFRYLQESNMFYNMIRNGSIDFTALDKANAPSKAIHLIKAMLDGDHNKRVSAQEALQFEYFQNESLSPTEKRSRFQHRHQNDNLKIGVTADFEFQMDQDAKCANVRKIEIHHHH</sequence>
<dbReference type="GO" id="GO:0005524">
    <property type="term" value="F:ATP binding"/>
    <property type="evidence" value="ECO:0007669"/>
    <property type="project" value="InterPro"/>
</dbReference>
<dbReference type="Proteomes" id="UP000683925">
    <property type="component" value="Unassembled WGS sequence"/>
</dbReference>
<dbReference type="GO" id="GO:0005634">
    <property type="term" value="C:nucleus"/>
    <property type="evidence" value="ECO:0007669"/>
    <property type="project" value="TreeGrafter"/>
</dbReference>
<feature type="domain" description="Protein kinase" evidence="1">
    <location>
        <begin position="103"/>
        <end position="355"/>
    </location>
</feature>
<dbReference type="AlphaFoldDB" id="A0A8S1SY99"/>
<evidence type="ECO:0000313" key="3">
    <source>
        <dbReference type="Proteomes" id="UP000683925"/>
    </source>
</evidence>
<protein>
    <recommendedName>
        <fullName evidence="1">Protein kinase domain-containing protein</fullName>
    </recommendedName>
</protein>
<dbReference type="InterPro" id="IPR000719">
    <property type="entry name" value="Prot_kinase_dom"/>
</dbReference>
<evidence type="ECO:0000313" key="2">
    <source>
        <dbReference type="EMBL" id="CAD8144227.1"/>
    </source>
</evidence>
<dbReference type="GO" id="GO:0004674">
    <property type="term" value="F:protein serine/threonine kinase activity"/>
    <property type="evidence" value="ECO:0007669"/>
    <property type="project" value="TreeGrafter"/>
</dbReference>
<dbReference type="SMART" id="SM00220">
    <property type="entry name" value="S_TKc"/>
    <property type="match status" value="1"/>
</dbReference>